<evidence type="ECO:0000313" key="7">
    <source>
        <dbReference type="Proteomes" id="UP001158049"/>
    </source>
</evidence>
<gene>
    <name evidence="6" type="ORF">SAMN06295970_104212</name>
</gene>
<reference evidence="6 7" key="1">
    <citation type="submission" date="2017-05" db="EMBL/GenBank/DDBJ databases">
        <authorList>
            <person name="Varghese N."/>
            <person name="Submissions S."/>
        </authorList>
    </citation>
    <scope>NUCLEOTIDE SEQUENCE [LARGE SCALE GENOMIC DNA]</scope>
    <source>
        <strain evidence="6 7">DSM 26001</strain>
    </source>
</reference>
<accession>A0ABY1Q0N4</accession>
<keyword evidence="4" id="KW-0732">Signal</keyword>
<dbReference type="Gene3D" id="3.40.190.10">
    <property type="entry name" value="Periplasmic binding protein-like II"/>
    <property type="match status" value="2"/>
</dbReference>
<dbReference type="NCBIfam" id="NF008106">
    <property type="entry name" value="PRK10852.1"/>
    <property type="match status" value="1"/>
</dbReference>
<dbReference type="NCBIfam" id="NF008022">
    <property type="entry name" value="PRK10752.1"/>
    <property type="match status" value="1"/>
</dbReference>
<sequence length="356" mass="39080">MSTFAIRRRDGADHGAPLLRTLRGKLAGIAGLAAVALTLGVAAPARADTTLLNVSYDVARELFKDINPLFIADWKKQTGETLVINQSHGGSSKQARAVADGLEASVVTMNQANDIDMLAKRGLLPADWSKKFPNNAAPFYSTMVYLVRKGNPKGIKDWDDLAKPDVKVVIPNPKTAGNGRYTYLAAWGSVLQKGGNEAQARELVTKIFKNVPVLDSGGRAATTTFTQREIGDVLVTFENEVQLVKKEMGQNFDIVYPTTSILAESPVAVVDKVVDRKGIRKQATAYLQYLYTEPAQEVIAQHFFRPRSEAVLKKHAESFRPVKLFTVDAVFGGWDAAQKKHFDDGGEFDKIYQPKK</sequence>
<proteinExistence type="inferred from homology"/>
<evidence type="ECO:0000256" key="1">
    <source>
        <dbReference type="ARBA" id="ARBA00004418"/>
    </source>
</evidence>
<evidence type="ECO:0000256" key="3">
    <source>
        <dbReference type="ARBA" id="ARBA00022448"/>
    </source>
</evidence>
<comment type="subcellular location">
    <subcellularLocation>
        <location evidence="1">Periplasm</location>
    </subcellularLocation>
</comment>
<dbReference type="CDD" id="cd01005">
    <property type="entry name" value="PBP2_CysP"/>
    <property type="match status" value="1"/>
</dbReference>
<dbReference type="PANTHER" id="PTHR30368:SF2">
    <property type="entry name" value="SULFATE-BINDING PROTEIN"/>
    <property type="match status" value="1"/>
</dbReference>
<comment type="similarity">
    <text evidence="2">Belongs to the prokaryotic sulfate-binding protein family.</text>
</comment>
<dbReference type="PANTHER" id="PTHR30368">
    <property type="entry name" value="SULFATE-BINDING PROTEIN"/>
    <property type="match status" value="1"/>
</dbReference>
<dbReference type="SUPFAM" id="SSF53850">
    <property type="entry name" value="Periplasmic binding protein-like II"/>
    <property type="match status" value="1"/>
</dbReference>
<dbReference type="InterPro" id="IPR005669">
    <property type="entry name" value="Thiosulph/SO4-bd"/>
</dbReference>
<dbReference type="RefSeq" id="WP_283441775.1">
    <property type="nucleotide sequence ID" value="NZ_FXUL01000004.1"/>
</dbReference>
<evidence type="ECO:0000256" key="4">
    <source>
        <dbReference type="ARBA" id="ARBA00022729"/>
    </source>
</evidence>
<keyword evidence="5" id="KW-0574">Periplasm</keyword>
<dbReference type="NCBIfam" id="TIGR00971">
    <property type="entry name" value="3a0106s03"/>
    <property type="match status" value="1"/>
</dbReference>
<comment type="caution">
    <text evidence="6">The sequence shown here is derived from an EMBL/GenBank/DDBJ whole genome shotgun (WGS) entry which is preliminary data.</text>
</comment>
<dbReference type="Proteomes" id="UP001158049">
    <property type="component" value="Unassembled WGS sequence"/>
</dbReference>
<dbReference type="Pfam" id="PF13531">
    <property type="entry name" value="SBP_bac_11"/>
    <property type="match status" value="1"/>
</dbReference>
<evidence type="ECO:0000256" key="2">
    <source>
        <dbReference type="ARBA" id="ARBA00006099"/>
    </source>
</evidence>
<keyword evidence="7" id="KW-1185">Reference proteome</keyword>
<dbReference type="EMBL" id="FXUL01000004">
    <property type="protein sequence ID" value="SMP55629.1"/>
    <property type="molecule type" value="Genomic_DNA"/>
</dbReference>
<evidence type="ECO:0000256" key="5">
    <source>
        <dbReference type="ARBA" id="ARBA00022764"/>
    </source>
</evidence>
<evidence type="ECO:0000313" key="6">
    <source>
        <dbReference type="EMBL" id="SMP55629.1"/>
    </source>
</evidence>
<protein>
    <submittedName>
        <fullName evidence="6">Sulfate transport system substrate-binding protein</fullName>
    </submittedName>
</protein>
<organism evidence="6 7">
    <name type="scientific">Noviherbaspirillum suwonense</name>
    <dbReference type="NCBI Taxonomy" id="1224511"/>
    <lineage>
        <taxon>Bacteria</taxon>
        <taxon>Pseudomonadati</taxon>
        <taxon>Pseudomonadota</taxon>
        <taxon>Betaproteobacteria</taxon>
        <taxon>Burkholderiales</taxon>
        <taxon>Oxalobacteraceae</taxon>
        <taxon>Noviherbaspirillum</taxon>
    </lineage>
</organism>
<keyword evidence="3" id="KW-0813">Transport</keyword>
<name>A0ABY1Q0N4_9BURK</name>